<dbReference type="InterPro" id="IPR032675">
    <property type="entry name" value="LRR_dom_sf"/>
</dbReference>
<dbReference type="Gene3D" id="3.80.10.10">
    <property type="entry name" value="Ribonuclease Inhibitor"/>
    <property type="match status" value="2"/>
</dbReference>
<keyword evidence="5" id="KW-1185">Reference proteome</keyword>
<dbReference type="PANTHER" id="PTHR33463">
    <property type="entry name" value="NB-ARC DOMAIN-CONTAINING PROTEIN-RELATED"/>
    <property type="match status" value="1"/>
</dbReference>
<dbReference type="Pfam" id="PF23247">
    <property type="entry name" value="LRR_RPS2"/>
    <property type="match status" value="1"/>
</dbReference>
<reference evidence="5" key="1">
    <citation type="journal article" date="2020" name="Nat. Commun.">
        <title>Genome assembly of wild tea tree DASZ reveals pedigree and selection history of tea varieties.</title>
        <authorList>
            <person name="Zhang W."/>
            <person name="Zhang Y."/>
            <person name="Qiu H."/>
            <person name="Guo Y."/>
            <person name="Wan H."/>
            <person name="Zhang X."/>
            <person name="Scossa F."/>
            <person name="Alseekh S."/>
            <person name="Zhang Q."/>
            <person name="Wang P."/>
            <person name="Xu L."/>
            <person name="Schmidt M.H."/>
            <person name="Jia X."/>
            <person name="Li D."/>
            <person name="Zhu A."/>
            <person name="Guo F."/>
            <person name="Chen W."/>
            <person name="Ni D."/>
            <person name="Usadel B."/>
            <person name="Fernie A.R."/>
            <person name="Wen W."/>
        </authorList>
    </citation>
    <scope>NUCLEOTIDE SEQUENCE [LARGE SCALE GENOMIC DNA]</scope>
    <source>
        <strain evidence="5">cv. G240</strain>
    </source>
</reference>
<evidence type="ECO:0000313" key="5">
    <source>
        <dbReference type="Proteomes" id="UP000593564"/>
    </source>
</evidence>
<evidence type="ECO:0000256" key="2">
    <source>
        <dbReference type="SAM" id="MobiDB-lite"/>
    </source>
</evidence>
<dbReference type="InterPro" id="IPR057135">
    <property type="entry name" value="At4g27190-like_LRR"/>
</dbReference>
<sequence>MKEIVVEEEVVDIIEFRCLDALVLKDLPNLMSFCLGNCTLEWPSLRQLTIDKCPQLKSFPSRFRSTQKLKGTHVESEETVREADLNISVHYLFNEKVSFPSLEEFNLNFVNLNDICHSLPSLSLCKLRTLWAENCDKLLSVVTSSTLESLHNLQDLVVQCCGSLAVVFDLEGIVVEDEHVPPLSMLKKLVLRELPVLKHILKKGPTVKAVFQNLKTLKLHDCDSLQNLFPISIFRGIARLQKLDVRRCKMMEEIITKEEGDVVTANMIEFPELDSITLKSLPKLISFFPRKYTLKCPSLNAIWVKDCPKMKSICGHEGSKKLVRMQAGLDEWLWRSASCNTFEFFSLNNQYVAMELVVESDTDDTLAGVSISNDYLGETDNQEKVTHLKMSITASAPRGNGEEPPQEVPQGAPSSNIPKTEVTSVKGKGIATSSGNKQSQHNKTTTITITELAILESDTSDNSDKEANFSTQPEVGRRANREEGSTSKATLIQG</sequence>
<proteinExistence type="predicted"/>
<evidence type="ECO:0000259" key="3">
    <source>
        <dbReference type="Pfam" id="PF23247"/>
    </source>
</evidence>
<reference evidence="4 5" key="2">
    <citation type="submission" date="2020-07" db="EMBL/GenBank/DDBJ databases">
        <title>Genome assembly of wild tea tree DASZ reveals pedigree and selection history of tea varieties.</title>
        <authorList>
            <person name="Zhang W."/>
        </authorList>
    </citation>
    <scope>NUCLEOTIDE SEQUENCE [LARGE SCALE GENOMIC DNA]</scope>
    <source>
        <strain evidence="5">cv. G240</strain>
        <tissue evidence="4">Leaf</tissue>
    </source>
</reference>
<gene>
    <name evidence="4" type="ORF">HYC85_023540</name>
</gene>
<name>A0A7J7GH99_CAMSI</name>
<dbReference type="InterPro" id="IPR050905">
    <property type="entry name" value="Plant_NBS-LRR"/>
</dbReference>
<dbReference type="PANTHER" id="PTHR33463:SF198">
    <property type="entry name" value="RPP4C3"/>
    <property type="match status" value="1"/>
</dbReference>
<feature type="domain" description="Disease resistance protein At4g27190-like leucine-rich repeats" evidence="3">
    <location>
        <begin position="103"/>
        <end position="249"/>
    </location>
</feature>
<evidence type="ECO:0000256" key="1">
    <source>
        <dbReference type="ARBA" id="ARBA00022821"/>
    </source>
</evidence>
<organism evidence="4 5">
    <name type="scientific">Camellia sinensis</name>
    <name type="common">Tea plant</name>
    <name type="synonym">Thea sinensis</name>
    <dbReference type="NCBI Taxonomy" id="4442"/>
    <lineage>
        <taxon>Eukaryota</taxon>
        <taxon>Viridiplantae</taxon>
        <taxon>Streptophyta</taxon>
        <taxon>Embryophyta</taxon>
        <taxon>Tracheophyta</taxon>
        <taxon>Spermatophyta</taxon>
        <taxon>Magnoliopsida</taxon>
        <taxon>eudicotyledons</taxon>
        <taxon>Gunneridae</taxon>
        <taxon>Pentapetalae</taxon>
        <taxon>asterids</taxon>
        <taxon>Ericales</taxon>
        <taxon>Theaceae</taxon>
        <taxon>Camellia</taxon>
    </lineage>
</organism>
<evidence type="ECO:0000313" key="4">
    <source>
        <dbReference type="EMBL" id="KAF5939281.1"/>
    </source>
</evidence>
<feature type="compositionally biased region" description="Polar residues" evidence="2">
    <location>
        <begin position="412"/>
        <end position="423"/>
    </location>
</feature>
<feature type="compositionally biased region" description="Polar residues" evidence="2">
    <location>
        <begin position="431"/>
        <end position="443"/>
    </location>
</feature>
<accession>A0A7J7GH99</accession>
<dbReference type="SUPFAM" id="SSF52047">
    <property type="entry name" value="RNI-like"/>
    <property type="match status" value="1"/>
</dbReference>
<comment type="caution">
    <text evidence="4">The sequence shown here is derived from an EMBL/GenBank/DDBJ whole genome shotgun (WGS) entry which is preliminary data.</text>
</comment>
<dbReference type="AlphaFoldDB" id="A0A7J7GH99"/>
<dbReference type="EMBL" id="JACBKZ010000011">
    <property type="protein sequence ID" value="KAF5939281.1"/>
    <property type="molecule type" value="Genomic_DNA"/>
</dbReference>
<feature type="compositionally biased region" description="Basic and acidic residues" evidence="2">
    <location>
        <begin position="475"/>
        <end position="485"/>
    </location>
</feature>
<keyword evidence="1" id="KW-0611">Plant defense</keyword>
<feature type="region of interest" description="Disordered" evidence="2">
    <location>
        <begin position="395"/>
        <end position="494"/>
    </location>
</feature>
<dbReference type="Proteomes" id="UP000593564">
    <property type="component" value="Unassembled WGS sequence"/>
</dbReference>
<protein>
    <recommendedName>
        <fullName evidence="3">Disease resistance protein At4g27190-like leucine-rich repeats domain-containing protein</fullName>
    </recommendedName>
</protein>